<dbReference type="Pfam" id="PF01909">
    <property type="entry name" value="NTP_transf_2"/>
    <property type="match status" value="1"/>
</dbReference>
<name>A0A3N9X5Z3_9ACTN</name>
<feature type="domain" description="Polymerase nucleotidyl transferase" evidence="1">
    <location>
        <begin position="17"/>
        <end position="77"/>
    </location>
</feature>
<evidence type="ECO:0000313" key="3">
    <source>
        <dbReference type="Proteomes" id="UP000266889"/>
    </source>
</evidence>
<organism evidence="2 3">
    <name type="scientific">Micromonospora arida</name>
    <dbReference type="NCBI Taxonomy" id="2203715"/>
    <lineage>
        <taxon>Bacteria</taxon>
        <taxon>Bacillati</taxon>
        <taxon>Actinomycetota</taxon>
        <taxon>Actinomycetes</taxon>
        <taxon>Micromonosporales</taxon>
        <taxon>Micromonosporaceae</taxon>
        <taxon>Micromonospora</taxon>
    </lineage>
</organism>
<sequence length="262" mass="29046">MFSVEERDRIQRRLLRLAEQDPGVVAAAITGSHATNDEDRWSDIDLAFGVSDPLDSVLRRWTQQMYQDLAAVHHWDLTAGSAIYRVFLLPHCLEVDLSFSPEGEFGPRGPRWRLMFGRSTPPRARASSGHDGAAGLAWHHALHARISIERGRFWQAEHWISAMRTQTIALACQRLGHTTSYAKGAHLLPSDITGPLETTLVRSTDEAELRRALSAAVTALTAELTRTDPTLADRLHPVLTELAAIDRPPWTGRAPHSDDGGC</sequence>
<dbReference type="Gene3D" id="3.30.460.10">
    <property type="entry name" value="Beta Polymerase, domain 2"/>
    <property type="match status" value="1"/>
</dbReference>
<keyword evidence="3" id="KW-1185">Reference proteome</keyword>
<dbReference type="GO" id="GO:0016779">
    <property type="term" value="F:nucleotidyltransferase activity"/>
    <property type="evidence" value="ECO:0007669"/>
    <property type="project" value="InterPro"/>
</dbReference>
<dbReference type="AlphaFoldDB" id="A0A3N9X5Z3"/>
<reference evidence="2 3" key="1">
    <citation type="submission" date="2018-05" db="EMBL/GenBank/DDBJ databases">
        <title>Micromonospora from Atacama Desert.</title>
        <authorList>
            <person name="Carro L."/>
            <person name="Goodfellow M."/>
            <person name="Klenk H.-P."/>
        </authorList>
    </citation>
    <scope>NUCLEOTIDE SEQUENCE [LARGE SCALE GENOMIC DNA]</scope>
    <source>
        <strain evidence="2 3">LB32</strain>
    </source>
</reference>
<accession>A0A3N9X5Z3</accession>
<comment type="caution">
    <text evidence="2">The sequence shown here is derived from an EMBL/GenBank/DDBJ whole genome shotgun (WGS) entry which is preliminary data.</text>
</comment>
<evidence type="ECO:0000259" key="1">
    <source>
        <dbReference type="Pfam" id="PF01909"/>
    </source>
</evidence>
<dbReference type="OrthoDB" id="5069422at2"/>
<dbReference type="InterPro" id="IPR002934">
    <property type="entry name" value="Polymerase_NTP_transf_dom"/>
</dbReference>
<dbReference type="Proteomes" id="UP000266889">
    <property type="component" value="Unassembled WGS sequence"/>
</dbReference>
<evidence type="ECO:0000313" key="2">
    <source>
        <dbReference type="EMBL" id="RQX08534.1"/>
    </source>
</evidence>
<dbReference type="CDD" id="cd05403">
    <property type="entry name" value="NT_KNTase_like"/>
    <property type="match status" value="1"/>
</dbReference>
<dbReference type="SUPFAM" id="SSF81301">
    <property type="entry name" value="Nucleotidyltransferase"/>
    <property type="match status" value="1"/>
</dbReference>
<dbReference type="InterPro" id="IPR043519">
    <property type="entry name" value="NT_sf"/>
</dbReference>
<dbReference type="EMBL" id="QGSY01000192">
    <property type="protein sequence ID" value="RQX08534.1"/>
    <property type="molecule type" value="Genomic_DNA"/>
</dbReference>
<gene>
    <name evidence="2" type="ORF">DLJ58_17925</name>
</gene>
<proteinExistence type="predicted"/>
<protein>
    <recommendedName>
        <fullName evidence="1">Polymerase nucleotidyl transferase domain-containing protein</fullName>
    </recommendedName>
</protein>